<keyword evidence="4" id="KW-1185">Reference proteome</keyword>
<name>A0A4Q7MD03_9MICO</name>
<evidence type="ECO:0000256" key="2">
    <source>
        <dbReference type="SAM" id="Phobius"/>
    </source>
</evidence>
<dbReference type="Proteomes" id="UP000293289">
    <property type="component" value="Unassembled WGS sequence"/>
</dbReference>
<protein>
    <recommendedName>
        <fullName evidence="5">TadE-like protein</fullName>
    </recommendedName>
</protein>
<evidence type="ECO:0008006" key="5">
    <source>
        <dbReference type="Google" id="ProtNLM"/>
    </source>
</evidence>
<dbReference type="AlphaFoldDB" id="A0A4Q7MD03"/>
<proteinExistence type="predicted"/>
<evidence type="ECO:0000256" key="1">
    <source>
        <dbReference type="SAM" id="MobiDB-lite"/>
    </source>
</evidence>
<keyword evidence="2" id="KW-0472">Membrane</keyword>
<keyword evidence="2" id="KW-0812">Transmembrane</keyword>
<dbReference type="EMBL" id="SGWY01000002">
    <property type="protein sequence ID" value="RZS65914.1"/>
    <property type="molecule type" value="Genomic_DNA"/>
</dbReference>
<comment type="caution">
    <text evidence="3">The sequence shown here is derived from an EMBL/GenBank/DDBJ whole genome shotgun (WGS) entry which is preliminary data.</text>
</comment>
<accession>A0A4Q7MD03</accession>
<sequence>MRPSRSSSERSDGRPRDSPVATGLTADRGSASLEFLTVGVILLVPLVYLVVAVSVIQAAALGVEGAARQAARVAVLAADREASDVAVDRAVRVTLGDYGIDPAAASVSISCDRRDCLEPGGRVSVSVLARVELPLVPDLLALETMGSVPITATATQTVSRFASGSP</sequence>
<evidence type="ECO:0000313" key="3">
    <source>
        <dbReference type="EMBL" id="RZS65914.1"/>
    </source>
</evidence>
<reference evidence="3 4" key="1">
    <citation type="submission" date="2019-02" db="EMBL/GenBank/DDBJ databases">
        <title>Genomic Encyclopedia of Type Strains, Phase IV (KMG-IV): sequencing the most valuable type-strain genomes for metagenomic binning, comparative biology and taxonomic classification.</title>
        <authorList>
            <person name="Goeker M."/>
        </authorList>
    </citation>
    <scope>NUCLEOTIDE SEQUENCE [LARGE SCALE GENOMIC DNA]</scope>
    <source>
        <strain evidence="3 4">DSM 43045</strain>
    </source>
</reference>
<feature type="transmembrane region" description="Helical" evidence="2">
    <location>
        <begin position="35"/>
        <end position="63"/>
    </location>
</feature>
<feature type="region of interest" description="Disordered" evidence="1">
    <location>
        <begin position="1"/>
        <end position="23"/>
    </location>
</feature>
<evidence type="ECO:0000313" key="4">
    <source>
        <dbReference type="Proteomes" id="UP000293289"/>
    </source>
</evidence>
<keyword evidence="2" id="KW-1133">Transmembrane helix</keyword>
<feature type="compositionally biased region" description="Basic and acidic residues" evidence="1">
    <location>
        <begin position="7"/>
        <end position="17"/>
    </location>
</feature>
<organism evidence="3 4">
    <name type="scientific">Agromyces ramosus</name>
    <dbReference type="NCBI Taxonomy" id="33879"/>
    <lineage>
        <taxon>Bacteria</taxon>
        <taxon>Bacillati</taxon>
        <taxon>Actinomycetota</taxon>
        <taxon>Actinomycetes</taxon>
        <taxon>Micrococcales</taxon>
        <taxon>Microbacteriaceae</taxon>
        <taxon>Agromyces</taxon>
    </lineage>
</organism>
<gene>
    <name evidence="3" type="ORF">EV187_1620</name>
</gene>